<evidence type="ECO:0000313" key="3">
    <source>
        <dbReference type="Proteomes" id="UP000823772"/>
    </source>
</evidence>
<dbReference type="Pfam" id="PF02368">
    <property type="entry name" value="Big_2"/>
    <property type="match status" value="1"/>
</dbReference>
<dbReference type="InterPro" id="IPR008964">
    <property type="entry name" value="Invasin/intimin_cell_adhesion"/>
</dbReference>
<dbReference type="Gene3D" id="3.90.1580.10">
    <property type="entry name" value="paralog of FGE (formylglycine-generating enzyme)"/>
    <property type="match status" value="1"/>
</dbReference>
<dbReference type="PANTHER" id="PTHR23150">
    <property type="entry name" value="SULFATASE MODIFYING FACTOR 1, 2"/>
    <property type="match status" value="1"/>
</dbReference>
<proteinExistence type="predicted"/>
<reference evidence="2" key="1">
    <citation type="submission" date="2020-10" db="EMBL/GenBank/DDBJ databases">
        <authorList>
            <person name="Gilroy R."/>
        </authorList>
    </citation>
    <scope>NUCLEOTIDE SEQUENCE</scope>
    <source>
        <strain evidence="2">B3-2255</strain>
    </source>
</reference>
<feature type="domain" description="BIG2" evidence="1">
    <location>
        <begin position="29"/>
        <end position="106"/>
    </location>
</feature>
<dbReference type="Gene3D" id="2.60.40.1080">
    <property type="match status" value="2"/>
</dbReference>
<accession>A0A9D9J1N1</accession>
<name>A0A9D9J1N1_9BACT</name>
<organism evidence="2 3">
    <name type="scientific">Candidatus Merdivivens faecigallinarum</name>
    <dbReference type="NCBI Taxonomy" id="2840871"/>
    <lineage>
        <taxon>Bacteria</taxon>
        <taxon>Pseudomonadati</taxon>
        <taxon>Bacteroidota</taxon>
        <taxon>Bacteroidia</taxon>
        <taxon>Bacteroidales</taxon>
        <taxon>Muribaculaceae</taxon>
        <taxon>Muribaculaceae incertae sedis</taxon>
        <taxon>Candidatus Merdivivens</taxon>
    </lineage>
</organism>
<dbReference type="PANTHER" id="PTHR23150:SF19">
    <property type="entry name" value="FORMYLGLYCINE-GENERATING ENZYME"/>
    <property type="match status" value="1"/>
</dbReference>
<dbReference type="EMBL" id="JADILY010000066">
    <property type="protein sequence ID" value="MBO8481513.1"/>
    <property type="molecule type" value="Genomic_DNA"/>
</dbReference>
<dbReference type="InterPro" id="IPR042095">
    <property type="entry name" value="SUMF_sf"/>
</dbReference>
<reference evidence="2" key="2">
    <citation type="journal article" date="2021" name="PeerJ">
        <title>Extensive microbial diversity within the chicken gut microbiome revealed by metagenomics and culture.</title>
        <authorList>
            <person name="Gilroy R."/>
            <person name="Ravi A."/>
            <person name="Getino M."/>
            <person name="Pursley I."/>
            <person name="Horton D.L."/>
            <person name="Alikhan N.F."/>
            <person name="Baker D."/>
            <person name="Gharbi K."/>
            <person name="Hall N."/>
            <person name="Watson M."/>
            <person name="Adriaenssens E.M."/>
            <person name="Foster-Nyarko E."/>
            <person name="Jarju S."/>
            <person name="Secka A."/>
            <person name="Antonio M."/>
            <person name="Oren A."/>
            <person name="Chaudhuri R.R."/>
            <person name="La Ragione R."/>
            <person name="Hildebrand F."/>
            <person name="Pallen M.J."/>
        </authorList>
    </citation>
    <scope>NUCLEOTIDE SEQUENCE</scope>
    <source>
        <strain evidence="2">B3-2255</strain>
    </source>
</reference>
<sequence length="487" mass="52321">MKRALCTAIVPVFAVTVLNGCNDDDTGLPVSGIDLEYHEITLEVGDTFKLDYSVFPDGAVFSSDPVWESSDNSVAVVEDGTVSATGAGECIVSVSIDGVSDTCTVVVTMQPASVESVLVSPASASLSFGETLQLTASVLPEDAVWDVIVWSSSDESVASVDENGLVSAVSEGEASITASVGGVTGECIVEVRDSTSPETVDIPAGVFMMGAPITEYNAYTNEYPQHQVTITGGFSMTKYEITNAQYAFFLNESGIGQDATGDVTYIDNGTEVTGSHVLIADSRIWAGTPNESDYGLHYENDRWIPAEGCENYPVTYVTWFGAVAYADWLGGRLPTEAEWEYACRGGQEESLPFGIGDGKRLVEGMANYNTKFYYDADMGGQYRDDTAEPIGHPVEVGSYPYPNGYGLYDMHGNVLEWCSDWFARYDDSASAETDPTGPLSGEYRVVRGGTFTVSDAWDAVSCRTAYRMSSAPSYTLMNCGLRVVFDE</sequence>
<dbReference type="SUPFAM" id="SSF56436">
    <property type="entry name" value="C-type lectin-like"/>
    <property type="match status" value="1"/>
</dbReference>
<evidence type="ECO:0000259" key="1">
    <source>
        <dbReference type="SMART" id="SM00635"/>
    </source>
</evidence>
<evidence type="ECO:0000313" key="2">
    <source>
        <dbReference type="EMBL" id="MBO8481513.1"/>
    </source>
</evidence>
<dbReference type="InterPro" id="IPR003343">
    <property type="entry name" value="Big_2"/>
</dbReference>
<protein>
    <submittedName>
        <fullName evidence="2">SUMF1/EgtB/PvdO family nonheme iron enzyme</fullName>
    </submittedName>
</protein>
<dbReference type="InterPro" id="IPR016187">
    <property type="entry name" value="CTDL_fold"/>
</dbReference>
<gene>
    <name evidence="2" type="ORF">IAC87_03075</name>
</gene>
<dbReference type="AlphaFoldDB" id="A0A9D9J1N1"/>
<dbReference type="SMART" id="SM00635">
    <property type="entry name" value="BID_2"/>
    <property type="match status" value="2"/>
</dbReference>
<dbReference type="Pfam" id="PF03781">
    <property type="entry name" value="FGE-sulfatase"/>
    <property type="match status" value="1"/>
</dbReference>
<feature type="domain" description="BIG2" evidence="1">
    <location>
        <begin position="113"/>
        <end position="190"/>
    </location>
</feature>
<dbReference type="GO" id="GO:0120147">
    <property type="term" value="F:formylglycine-generating oxidase activity"/>
    <property type="evidence" value="ECO:0007669"/>
    <property type="project" value="TreeGrafter"/>
</dbReference>
<dbReference type="SUPFAM" id="SSF49373">
    <property type="entry name" value="Invasin/intimin cell-adhesion fragments"/>
    <property type="match status" value="2"/>
</dbReference>
<dbReference type="InterPro" id="IPR005532">
    <property type="entry name" value="SUMF_dom"/>
</dbReference>
<dbReference type="Proteomes" id="UP000823772">
    <property type="component" value="Unassembled WGS sequence"/>
</dbReference>
<dbReference type="InterPro" id="IPR051043">
    <property type="entry name" value="Sulfatase_Mod_Factor_Kinase"/>
</dbReference>
<comment type="caution">
    <text evidence="2">The sequence shown here is derived from an EMBL/GenBank/DDBJ whole genome shotgun (WGS) entry which is preliminary data.</text>
</comment>